<keyword evidence="1" id="KW-0812">Transmembrane</keyword>
<evidence type="ECO:0000313" key="3">
    <source>
        <dbReference type="Proteomes" id="UP000178606"/>
    </source>
</evidence>
<accession>A0A1F6CFZ7</accession>
<keyword evidence="1" id="KW-0472">Membrane</keyword>
<sequence length="84" mass="9458">MKIWAYGVTGMLTIIGFLLGVAFVKNWAYYVSGITCTLFMIGFLLGRHQAKPVEESKMSMIQKAESVFWGIVYLLMIFSIVALL</sequence>
<evidence type="ECO:0000313" key="2">
    <source>
        <dbReference type="EMBL" id="OGG47822.1"/>
    </source>
</evidence>
<name>A0A1F6CFZ7_HANXR</name>
<organism evidence="2 3">
    <name type="scientific">Handelsmanbacteria sp. (strain RIFCSPLOWO2_12_FULL_64_10)</name>
    <dbReference type="NCBI Taxonomy" id="1817868"/>
    <lineage>
        <taxon>Bacteria</taxon>
        <taxon>Candidatus Handelsmaniibacteriota</taxon>
    </lineage>
</organism>
<comment type="caution">
    <text evidence="2">The sequence shown here is derived from an EMBL/GenBank/DDBJ whole genome shotgun (WGS) entry which is preliminary data.</text>
</comment>
<feature type="transmembrane region" description="Helical" evidence="1">
    <location>
        <begin position="67"/>
        <end position="83"/>
    </location>
</feature>
<protein>
    <submittedName>
        <fullName evidence="2">Uncharacterized protein</fullName>
    </submittedName>
</protein>
<gene>
    <name evidence="2" type="ORF">A3F84_12835</name>
</gene>
<dbReference type="AlphaFoldDB" id="A0A1F6CFZ7"/>
<feature type="transmembrane region" description="Helical" evidence="1">
    <location>
        <begin position="29"/>
        <end position="46"/>
    </location>
</feature>
<reference evidence="2 3" key="1">
    <citation type="journal article" date="2016" name="Nat. Commun.">
        <title>Thousands of microbial genomes shed light on interconnected biogeochemical processes in an aquifer system.</title>
        <authorList>
            <person name="Anantharaman K."/>
            <person name="Brown C.T."/>
            <person name="Hug L.A."/>
            <person name="Sharon I."/>
            <person name="Castelle C.J."/>
            <person name="Probst A.J."/>
            <person name="Thomas B.C."/>
            <person name="Singh A."/>
            <person name="Wilkins M.J."/>
            <person name="Karaoz U."/>
            <person name="Brodie E.L."/>
            <person name="Williams K.H."/>
            <person name="Hubbard S.S."/>
            <person name="Banfield J.F."/>
        </authorList>
    </citation>
    <scope>NUCLEOTIDE SEQUENCE [LARGE SCALE GENOMIC DNA]</scope>
    <source>
        <strain evidence="3">RIFCSPLOWO2_12_FULL_64_10</strain>
    </source>
</reference>
<proteinExistence type="predicted"/>
<dbReference type="Proteomes" id="UP000178606">
    <property type="component" value="Unassembled WGS sequence"/>
</dbReference>
<feature type="transmembrane region" description="Helical" evidence="1">
    <location>
        <begin position="5"/>
        <end position="23"/>
    </location>
</feature>
<keyword evidence="1" id="KW-1133">Transmembrane helix</keyword>
<dbReference type="EMBL" id="MFKF01000266">
    <property type="protein sequence ID" value="OGG47822.1"/>
    <property type="molecule type" value="Genomic_DNA"/>
</dbReference>
<evidence type="ECO:0000256" key="1">
    <source>
        <dbReference type="SAM" id="Phobius"/>
    </source>
</evidence>